<accession>A0A934SYL8</accession>
<dbReference type="GO" id="GO:0009055">
    <property type="term" value="F:electron transfer activity"/>
    <property type="evidence" value="ECO:0007669"/>
    <property type="project" value="InterPro"/>
</dbReference>
<evidence type="ECO:0000313" key="10">
    <source>
        <dbReference type="EMBL" id="MBK4737705.1"/>
    </source>
</evidence>
<dbReference type="PANTHER" id="PTHR33751:SF9">
    <property type="entry name" value="CYTOCHROME C4"/>
    <property type="match status" value="1"/>
</dbReference>
<feature type="region of interest" description="Disordered" evidence="7">
    <location>
        <begin position="150"/>
        <end position="186"/>
    </location>
</feature>
<feature type="compositionally biased region" description="Low complexity" evidence="7">
    <location>
        <begin position="338"/>
        <end position="349"/>
    </location>
</feature>
<feature type="region of interest" description="Disordered" evidence="7">
    <location>
        <begin position="26"/>
        <end position="55"/>
    </location>
</feature>
<keyword evidence="2 6" id="KW-0349">Heme</keyword>
<feature type="region of interest" description="Disordered" evidence="7">
    <location>
        <begin position="266"/>
        <end position="349"/>
    </location>
</feature>
<comment type="caution">
    <text evidence="10">The sequence shown here is derived from an EMBL/GenBank/DDBJ whole genome shotgun (WGS) entry which is preliminary data.</text>
</comment>
<dbReference type="Gene3D" id="1.10.760.10">
    <property type="entry name" value="Cytochrome c-like domain"/>
    <property type="match status" value="2"/>
</dbReference>
<gene>
    <name evidence="10" type="ORF">JJB74_24045</name>
</gene>
<reference evidence="10" key="1">
    <citation type="submission" date="2021-01" db="EMBL/GenBank/DDBJ databases">
        <title>Genome sequence of strain Noviherbaspirillum sp. DKR-6.</title>
        <authorList>
            <person name="Chaudhary D.K."/>
        </authorList>
    </citation>
    <scope>NUCLEOTIDE SEQUENCE</scope>
    <source>
        <strain evidence="10">DKR-6</strain>
    </source>
</reference>
<dbReference type="AlphaFoldDB" id="A0A934SYL8"/>
<dbReference type="InterPro" id="IPR050597">
    <property type="entry name" value="Cytochrome_c_Oxidase_Subunit"/>
</dbReference>
<keyword evidence="4" id="KW-0249">Electron transport</keyword>
<feature type="compositionally biased region" description="Low complexity" evidence="7">
    <location>
        <begin position="38"/>
        <end position="55"/>
    </location>
</feature>
<evidence type="ECO:0000256" key="4">
    <source>
        <dbReference type="ARBA" id="ARBA00022982"/>
    </source>
</evidence>
<keyword evidence="11" id="KW-1185">Reference proteome</keyword>
<evidence type="ECO:0000256" key="6">
    <source>
        <dbReference type="PROSITE-ProRule" id="PRU00433"/>
    </source>
</evidence>
<feature type="compositionally biased region" description="Gly residues" evidence="7">
    <location>
        <begin position="167"/>
        <end position="181"/>
    </location>
</feature>
<dbReference type="GO" id="GO:0020037">
    <property type="term" value="F:heme binding"/>
    <property type="evidence" value="ECO:0007669"/>
    <property type="project" value="InterPro"/>
</dbReference>
<feature type="compositionally biased region" description="Low complexity" evidence="7">
    <location>
        <begin position="151"/>
        <end position="166"/>
    </location>
</feature>
<sequence>MKRKALCIAMLWAGVASIPSMALAQNAPQGGQRDLPSGQAAQQQQGQAAATPMGAAPGGGIVGNANAGQQIAASGAANGVTACVSCHGANGEGNAAGGFPRLAGQSEYYLSKQMAAFASGSRNNPIMSPIAKAMNEQQMRDVSAWYASVETPSSGDGGTSASAGGATNKGGGMSGKVGSGDRGQTLASVGDESKRVQACANCHGPNGAGEPPPYPYLAGQHASYLKAAMAEWKSGARNTDGSGQMPSIAKALSDADVEALANFYAAQPAPPPAGKTLNIAAGTKARPAVEAKAGASGPKNAAQGSAPQGVGTEQGAPTTGGAQGIGGGGAASGGGPQGSQSGNASQGSK</sequence>
<feature type="compositionally biased region" description="Gly residues" evidence="7">
    <location>
        <begin position="321"/>
        <end position="337"/>
    </location>
</feature>
<dbReference type="Pfam" id="PF00034">
    <property type="entry name" value="Cytochrom_C"/>
    <property type="match status" value="2"/>
</dbReference>
<evidence type="ECO:0000259" key="9">
    <source>
        <dbReference type="PROSITE" id="PS51007"/>
    </source>
</evidence>
<dbReference type="InterPro" id="IPR036909">
    <property type="entry name" value="Cyt_c-like_dom_sf"/>
</dbReference>
<feature type="chain" id="PRO_5038127856" evidence="8">
    <location>
        <begin position="25"/>
        <end position="349"/>
    </location>
</feature>
<dbReference type="SUPFAM" id="SSF46626">
    <property type="entry name" value="Cytochrome c"/>
    <property type="match status" value="2"/>
</dbReference>
<keyword evidence="1" id="KW-0813">Transport</keyword>
<keyword evidence="8" id="KW-0732">Signal</keyword>
<dbReference type="PANTHER" id="PTHR33751">
    <property type="entry name" value="CBB3-TYPE CYTOCHROME C OXIDASE SUBUNIT FIXP"/>
    <property type="match status" value="1"/>
</dbReference>
<feature type="domain" description="Cytochrome c" evidence="9">
    <location>
        <begin position="178"/>
        <end position="268"/>
    </location>
</feature>
<evidence type="ECO:0000256" key="8">
    <source>
        <dbReference type="SAM" id="SignalP"/>
    </source>
</evidence>
<name>A0A934SYL8_9BURK</name>
<evidence type="ECO:0000256" key="1">
    <source>
        <dbReference type="ARBA" id="ARBA00022448"/>
    </source>
</evidence>
<dbReference type="EMBL" id="JAEPBG010000014">
    <property type="protein sequence ID" value="MBK4737705.1"/>
    <property type="molecule type" value="Genomic_DNA"/>
</dbReference>
<dbReference type="Proteomes" id="UP000622890">
    <property type="component" value="Unassembled WGS sequence"/>
</dbReference>
<evidence type="ECO:0000256" key="7">
    <source>
        <dbReference type="SAM" id="MobiDB-lite"/>
    </source>
</evidence>
<evidence type="ECO:0000256" key="2">
    <source>
        <dbReference type="ARBA" id="ARBA00022617"/>
    </source>
</evidence>
<keyword evidence="5 6" id="KW-0408">Iron</keyword>
<evidence type="ECO:0000313" key="11">
    <source>
        <dbReference type="Proteomes" id="UP000622890"/>
    </source>
</evidence>
<dbReference type="PROSITE" id="PS51007">
    <property type="entry name" value="CYTC"/>
    <property type="match status" value="2"/>
</dbReference>
<evidence type="ECO:0000256" key="5">
    <source>
        <dbReference type="ARBA" id="ARBA00023004"/>
    </source>
</evidence>
<feature type="domain" description="Cytochrome c" evidence="9">
    <location>
        <begin position="63"/>
        <end position="150"/>
    </location>
</feature>
<organism evidence="10 11">
    <name type="scientific">Noviherbaspirillum pedocola</name>
    <dbReference type="NCBI Taxonomy" id="2801341"/>
    <lineage>
        <taxon>Bacteria</taxon>
        <taxon>Pseudomonadati</taxon>
        <taxon>Pseudomonadota</taxon>
        <taxon>Betaproteobacteria</taxon>
        <taxon>Burkholderiales</taxon>
        <taxon>Oxalobacteraceae</taxon>
        <taxon>Noviherbaspirillum</taxon>
    </lineage>
</organism>
<feature type="signal peptide" evidence="8">
    <location>
        <begin position="1"/>
        <end position="24"/>
    </location>
</feature>
<evidence type="ECO:0000256" key="3">
    <source>
        <dbReference type="ARBA" id="ARBA00022723"/>
    </source>
</evidence>
<dbReference type="RefSeq" id="WP_200596226.1">
    <property type="nucleotide sequence ID" value="NZ_JAEPBG010000014.1"/>
</dbReference>
<proteinExistence type="predicted"/>
<dbReference type="GO" id="GO:0046872">
    <property type="term" value="F:metal ion binding"/>
    <property type="evidence" value="ECO:0007669"/>
    <property type="project" value="UniProtKB-KW"/>
</dbReference>
<protein>
    <submittedName>
        <fullName evidence="10">Cytochrome c4</fullName>
    </submittedName>
</protein>
<keyword evidence="3 6" id="KW-0479">Metal-binding</keyword>
<dbReference type="InterPro" id="IPR009056">
    <property type="entry name" value="Cyt_c-like_dom"/>
</dbReference>